<dbReference type="VEuPathDB" id="PlasmoDB:PY17X_1144400"/>
<dbReference type="Pfam" id="PF14769">
    <property type="entry name" value="CLAMP"/>
    <property type="match status" value="1"/>
</dbReference>
<dbReference type="InterPro" id="IPR032727">
    <property type="entry name" value="CLAMP"/>
</dbReference>
<organism evidence="1 4">
    <name type="scientific">Plasmodium yoelii</name>
    <dbReference type="NCBI Taxonomy" id="5861"/>
    <lineage>
        <taxon>Eukaryota</taxon>
        <taxon>Sar</taxon>
        <taxon>Alveolata</taxon>
        <taxon>Apicomplexa</taxon>
        <taxon>Aconoidasida</taxon>
        <taxon>Haemosporida</taxon>
        <taxon>Plasmodiidae</taxon>
        <taxon>Plasmodium</taxon>
        <taxon>Plasmodium (Vinckeia)</taxon>
    </lineage>
</organism>
<accession>A0A077Y6S9</accession>
<gene>
    <name evidence="2" type="ORF">PY17X_1144400</name>
    <name evidence="1" type="ORF">PYYM_1145400</name>
</gene>
<sequence>MEEKDVKFFTYIDIRKKDMRKIITMCNKKKQKKILIKKLKMNFGEKYIKINENKKKTFLRINNFLPVGINNEQTIEEIENDQENFRKVWMEKNTTTCLYDLSLYNIDKMKKKKMKKIVTDLFYNTLIYCIGINLSIREISTFLSIQKYIFLKLVNGYENIINLFLQFKNIILKHSINRKPNYIKIFSYSSTKLLIKYSINNFFKKFAFYKFIFNPIYKINFECQTNQIFDFGICDDQLYDIRDTEKSNDNIKIYNFESPEELDRVKHLVKLNVGNVTNFENKNNDNFENKNNDNFEKEFQNYLDKYNIKKGLNIFEVNKCKTDKNLQKVFNSIKKKSDYPTKFCENCQAQKKKNLEKDISKEQLIKKVNNLYNDLEERVITRLNILLGN</sequence>
<protein>
    <submittedName>
        <fullName evidence="2">CLAMP domain-containing protein, putative</fullName>
    </submittedName>
</protein>
<dbReference type="OrthoDB" id="425082at2759"/>
<dbReference type="PANTHER" id="PTHR28457">
    <property type="entry name" value="COILED-COIL DOMAIN-CONTAINING PROTEIN 189"/>
    <property type="match status" value="1"/>
</dbReference>
<dbReference type="GeneID" id="3853805"/>
<dbReference type="RefSeq" id="XP_022812497.1">
    <property type="nucleotide sequence ID" value="XM_022956625.1"/>
</dbReference>
<evidence type="ECO:0000313" key="2">
    <source>
        <dbReference type="EMBL" id="VTZ79716.1"/>
    </source>
</evidence>
<dbReference type="PANTHER" id="PTHR28457:SF1">
    <property type="entry name" value="CILIA- AND FLAGELLA-ASSOCIATED PROTEIN 119"/>
    <property type="match status" value="1"/>
</dbReference>
<dbReference type="VEuPathDB" id="PlasmoDB:PY00079"/>
<reference evidence="1" key="3">
    <citation type="submission" date="2014-05" db="EMBL/GenBank/DDBJ databases">
        <authorList>
            <person name="Aslett A.Martin."/>
            <person name="De Silva Nishadi"/>
        </authorList>
    </citation>
    <scope>NUCLEOTIDE SEQUENCE</scope>
    <source>
        <strain evidence="1">YM</strain>
    </source>
</reference>
<reference evidence="2" key="2">
    <citation type="submission" date="2014-05" db="EMBL/GenBank/DDBJ databases">
        <authorList>
            <person name="Aslett M.A."/>
            <person name="De Silva N."/>
        </authorList>
    </citation>
    <scope>NUCLEOTIDE SEQUENCE</scope>
    <source>
        <strain evidence="2">17X</strain>
    </source>
</reference>
<dbReference type="VEuPathDB" id="PlasmoDB:Py17XNL_001105833"/>
<evidence type="ECO:0000313" key="1">
    <source>
        <dbReference type="EMBL" id="CDU19131.1"/>
    </source>
</evidence>
<evidence type="ECO:0000313" key="4">
    <source>
        <dbReference type="Proteomes" id="UP000072904"/>
    </source>
</evidence>
<dbReference type="KEGG" id="pyo:PY17X_1144400"/>
<evidence type="ECO:0000313" key="3">
    <source>
        <dbReference type="Proteomes" id="UP000072874"/>
    </source>
</evidence>
<name>A0A077Y6S9_PLAYE</name>
<reference evidence="3 4" key="1">
    <citation type="journal article" date="2014" name="BMC Biol.">
        <title>A comprehensive evaluation of rodent malaria parasite genomes and gene expression.</title>
        <authorList>
            <person name="Otto T.D."/>
            <person name="Bohme U."/>
            <person name="Jackson A.P."/>
            <person name="Hunt M."/>
            <person name="Franke-Fayard B."/>
            <person name="Hoeijmakers W.A."/>
            <person name="Religa A.A."/>
            <person name="Robertson L."/>
            <person name="Sanders M."/>
            <person name="Ogun S.A."/>
            <person name="Cunningham D."/>
            <person name="Erhart A."/>
            <person name="Billker O."/>
            <person name="Khan S.M."/>
            <person name="Stunnenberg H.G."/>
            <person name="Langhorne J."/>
            <person name="Holder A.A."/>
            <person name="Waters A.P."/>
            <person name="Newbold C.I."/>
            <person name="Pain A."/>
            <person name="Berriman M."/>
            <person name="Janse C.J."/>
        </authorList>
    </citation>
    <scope>NUCLEOTIDE SEQUENCE [LARGE SCALE GENOMIC DNA]</scope>
    <source>
        <strain evidence="2 3">17X</strain>
        <strain evidence="1 4">YM</strain>
    </source>
</reference>
<dbReference type="EMBL" id="LK934639">
    <property type="protein sequence ID" value="CDU19131.1"/>
    <property type="molecule type" value="Genomic_DNA"/>
</dbReference>
<dbReference type="EMBL" id="LM993665">
    <property type="protein sequence ID" value="VTZ79716.1"/>
    <property type="molecule type" value="Genomic_DNA"/>
</dbReference>
<dbReference type="Proteomes" id="UP000072874">
    <property type="component" value="Chromosome 11"/>
</dbReference>
<dbReference type="OMA" id="FRNFFFY"/>
<dbReference type="AlphaFoldDB" id="A0A077Y6S9"/>
<dbReference type="VEuPathDB" id="PlasmoDB:PYYM_1145400"/>
<dbReference type="Proteomes" id="UP000072904">
    <property type="component" value="Chromosome 11"/>
</dbReference>
<reference evidence="2" key="4">
    <citation type="submission" date="2019-05" db="EMBL/GenBank/DDBJ databases">
        <authorList>
            <consortium name="Pathogen Informatics"/>
        </authorList>
    </citation>
    <scope>NUCLEOTIDE SEQUENCE</scope>
    <source>
        <strain evidence="2">17X</strain>
    </source>
</reference>
<proteinExistence type="predicted"/>